<reference evidence="2" key="2">
    <citation type="journal article" date="2014" name="ISME J.">
        <title>Microbial stratification in low pH oxic and suboxic macroscopic growths along an acid mine drainage.</title>
        <authorList>
            <person name="Mendez-Garcia C."/>
            <person name="Mesa V."/>
            <person name="Sprenger R.R."/>
            <person name="Richter M."/>
            <person name="Diez M.S."/>
            <person name="Solano J."/>
            <person name="Bargiela R."/>
            <person name="Golyshina O.V."/>
            <person name="Manteca A."/>
            <person name="Ramos J.L."/>
            <person name="Gallego J.R."/>
            <person name="Llorente I."/>
            <person name="Martins Dos Santos V.A."/>
            <person name="Jensen O.N."/>
            <person name="Pelaez A.I."/>
            <person name="Sanchez J."/>
            <person name="Ferrer M."/>
        </authorList>
    </citation>
    <scope>NUCLEOTIDE SEQUENCE</scope>
</reference>
<accession>T1B774</accession>
<keyword evidence="1" id="KW-0472">Membrane</keyword>
<dbReference type="EMBL" id="AUZY01007385">
    <property type="protein sequence ID" value="EQD50045.1"/>
    <property type="molecule type" value="Genomic_DNA"/>
</dbReference>
<name>T1B774_9ZZZZ</name>
<feature type="transmembrane region" description="Helical" evidence="1">
    <location>
        <begin position="100"/>
        <end position="126"/>
    </location>
</feature>
<keyword evidence="1" id="KW-0812">Transmembrane</keyword>
<gene>
    <name evidence="2" type="ORF">B1B_11375</name>
</gene>
<feature type="non-terminal residue" evidence="2">
    <location>
        <position position="206"/>
    </location>
</feature>
<dbReference type="Pfam" id="PF06966">
    <property type="entry name" value="DUF1295"/>
    <property type="match status" value="1"/>
</dbReference>
<dbReference type="Gene3D" id="1.20.120.1630">
    <property type="match status" value="1"/>
</dbReference>
<feature type="transmembrane region" description="Helical" evidence="1">
    <location>
        <begin position="34"/>
        <end position="53"/>
    </location>
</feature>
<reference evidence="2" key="1">
    <citation type="submission" date="2013-08" db="EMBL/GenBank/DDBJ databases">
        <authorList>
            <person name="Mendez C."/>
            <person name="Richter M."/>
            <person name="Ferrer M."/>
            <person name="Sanchez J."/>
        </authorList>
    </citation>
    <scope>NUCLEOTIDE SEQUENCE</scope>
</reference>
<organism evidence="2">
    <name type="scientific">mine drainage metagenome</name>
    <dbReference type="NCBI Taxonomy" id="410659"/>
    <lineage>
        <taxon>unclassified sequences</taxon>
        <taxon>metagenomes</taxon>
        <taxon>ecological metagenomes</taxon>
    </lineage>
</organism>
<dbReference type="AlphaFoldDB" id="T1B774"/>
<dbReference type="PANTHER" id="PTHR32251">
    <property type="entry name" value="3-OXO-5-ALPHA-STEROID 4-DEHYDROGENASE"/>
    <property type="match status" value="1"/>
</dbReference>
<sequence length="206" mass="23400">MGPLEIVVVVAAAAALLSWVASLVTRDTSWVDRLWSIVPVVYVGVFAGAAHFADARLDVMAGVVTLWGGRLTFNFARRGGYRGVEDYRWAVLRESMSRPVFALFNFFFISLYQNLLLVLITLPAWSAYQHRAHGGYRVGDLVVAVLFVACTVGETVADQQQWNFQEDKRRLRERGVVPAENFVQTGLFAYSRHPNYFFELAQWWLF</sequence>
<evidence type="ECO:0000256" key="1">
    <source>
        <dbReference type="SAM" id="Phobius"/>
    </source>
</evidence>
<feature type="transmembrane region" description="Helical" evidence="1">
    <location>
        <begin position="6"/>
        <end position="25"/>
    </location>
</feature>
<dbReference type="PROSITE" id="PS50244">
    <property type="entry name" value="S5A_REDUCTASE"/>
    <property type="match status" value="1"/>
</dbReference>
<dbReference type="PANTHER" id="PTHR32251:SF23">
    <property type="entry name" value="3-OXO-5-ALPHA-STEROID 4-DEHYDROGENASE (DUF1295)"/>
    <property type="match status" value="1"/>
</dbReference>
<proteinExistence type="predicted"/>
<dbReference type="InterPro" id="IPR010721">
    <property type="entry name" value="UstE-like"/>
</dbReference>
<keyword evidence="1" id="KW-1133">Transmembrane helix</keyword>
<comment type="caution">
    <text evidence="2">The sequence shown here is derived from an EMBL/GenBank/DDBJ whole genome shotgun (WGS) entry which is preliminary data.</text>
</comment>
<dbReference type="GO" id="GO:0016020">
    <property type="term" value="C:membrane"/>
    <property type="evidence" value="ECO:0007669"/>
    <property type="project" value="TreeGrafter"/>
</dbReference>
<evidence type="ECO:0000313" key="2">
    <source>
        <dbReference type="EMBL" id="EQD50045.1"/>
    </source>
</evidence>
<protein>
    <submittedName>
        <fullName evidence="2">Membrane protein containing DUF1295</fullName>
    </submittedName>
</protein>